<dbReference type="InterPro" id="IPR036457">
    <property type="entry name" value="PPM-type-like_dom_sf"/>
</dbReference>
<feature type="domain" description="PPM-type phosphatase" evidence="10">
    <location>
        <begin position="44"/>
        <end position="345"/>
    </location>
</feature>
<comment type="cofactor">
    <cofactor evidence="2">
        <name>Mg(2+)</name>
        <dbReference type="ChEBI" id="CHEBI:18420"/>
    </cofactor>
</comment>
<evidence type="ECO:0000256" key="9">
    <source>
        <dbReference type="RuleBase" id="RU003465"/>
    </source>
</evidence>
<dbReference type="InterPro" id="IPR001932">
    <property type="entry name" value="PPM-type_phosphatase-like_dom"/>
</dbReference>
<organism evidence="11 12">
    <name type="scientific">Handroanthus impetiginosus</name>
    <dbReference type="NCBI Taxonomy" id="429701"/>
    <lineage>
        <taxon>Eukaryota</taxon>
        <taxon>Viridiplantae</taxon>
        <taxon>Streptophyta</taxon>
        <taxon>Embryophyta</taxon>
        <taxon>Tracheophyta</taxon>
        <taxon>Spermatophyta</taxon>
        <taxon>Magnoliopsida</taxon>
        <taxon>eudicotyledons</taxon>
        <taxon>Gunneridae</taxon>
        <taxon>Pentapetalae</taxon>
        <taxon>asterids</taxon>
        <taxon>lamiids</taxon>
        <taxon>Lamiales</taxon>
        <taxon>Bignoniaceae</taxon>
        <taxon>Crescentiina</taxon>
        <taxon>Tabebuia alliance</taxon>
        <taxon>Handroanthus</taxon>
    </lineage>
</organism>
<comment type="caution">
    <text evidence="11">The sequence shown here is derived from an EMBL/GenBank/DDBJ whole genome shotgun (WGS) entry which is preliminary data.</text>
</comment>
<evidence type="ECO:0000313" key="12">
    <source>
        <dbReference type="Proteomes" id="UP000231279"/>
    </source>
</evidence>
<dbReference type="PROSITE" id="PS51746">
    <property type="entry name" value="PPM_2"/>
    <property type="match status" value="1"/>
</dbReference>
<dbReference type="GO" id="GO:0004722">
    <property type="term" value="F:protein serine/threonine phosphatase activity"/>
    <property type="evidence" value="ECO:0007669"/>
    <property type="project" value="UniProtKB-EC"/>
</dbReference>
<evidence type="ECO:0000256" key="3">
    <source>
        <dbReference type="ARBA" id="ARBA00013081"/>
    </source>
</evidence>
<dbReference type="SMART" id="SM00332">
    <property type="entry name" value="PP2Cc"/>
    <property type="match status" value="1"/>
</dbReference>
<dbReference type="CDD" id="cd00143">
    <property type="entry name" value="PP2Cc"/>
    <property type="match status" value="1"/>
</dbReference>
<proteinExistence type="inferred from homology"/>
<dbReference type="Gene3D" id="3.60.40.10">
    <property type="entry name" value="PPM-type phosphatase domain"/>
    <property type="match status" value="1"/>
</dbReference>
<evidence type="ECO:0000259" key="10">
    <source>
        <dbReference type="PROSITE" id="PS51746"/>
    </source>
</evidence>
<name>A0A2G9GEI2_9LAMI</name>
<accession>A0A2G9GEI2</accession>
<dbReference type="SUPFAM" id="SSF81606">
    <property type="entry name" value="PP2C-like"/>
    <property type="match status" value="1"/>
</dbReference>
<protein>
    <recommendedName>
        <fullName evidence="3">protein-serine/threonine phosphatase</fullName>
        <ecNumber evidence="3">3.1.3.16</ecNumber>
    </recommendedName>
</protein>
<keyword evidence="4" id="KW-0479">Metal-binding</keyword>
<evidence type="ECO:0000256" key="5">
    <source>
        <dbReference type="ARBA" id="ARBA00022801"/>
    </source>
</evidence>
<dbReference type="EMBL" id="NKXS01005457">
    <property type="protein sequence ID" value="PIN03622.1"/>
    <property type="molecule type" value="Genomic_DNA"/>
</dbReference>
<dbReference type="GO" id="GO:0046872">
    <property type="term" value="F:metal ion binding"/>
    <property type="evidence" value="ECO:0007669"/>
    <property type="project" value="UniProtKB-KW"/>
</dbReference>
<reference evidence="12" key="1">
    <citation type="journal article" date="2018" name="Gigascience">
        <title>Genome assembly of the Pink Ipe (Handroanthus impetiginosus, Bignoniaceae), a highly valued, ecologically keystone Neotropical timber forest tree.</title>
        <authorList>
            <person name="Silva-Junior O.B."/>
            <person name="Grattapaglia D."/>
            <person name="Novaes E."/>
            <person name="Collevatti R.G."/>
        </authorList>
    </citation>
    <scope>NUCLEOTIDE SEQUENCE [LARGE SCALE GENOMIC DNA]</scope>
    <source>
        <strain evidence="12">cv. UFG-1</strain>
    </source>
</reference>
<comment type="cofactor">
    <cofactor evidence="1">
        <name>Mn(2+)</name>
        <dbReference type="ChEBI" id="CHEBI:29035"/>
    </cofactor>
</comment>
<evidence type="ECO:0000313" key="11">
    <source>
        <dbReference type="EMBL" id="PIN03622.1"/>
    </source>
</evidence>
<dbReference type="OrthoDB" id="420076at2759"/>
<dbReference type="Proteomes" id="UP000231279">
    <property type="component" value="Unassembled WGS sequence"/>
</dbReference>
<keyword evidence="11" id="KW-0670">Pyruvate</keyword>
<evidence type="ECO:0000256" key="2">
    <source>
        <dbReference type="ARBA" id="ARBA00001946"/>
    </source>
</evidence>
<gene>
    <name evidence="11" type="ORF">CDL12_23858</name>
</gene>
<dbReference type="Pfam" id="PF00481">
    <property type="entry name" value="PP2C"/>
    <property type="match status" value="1"/>
</dbReference>
<dbReference type="InterPro" id="IPR000222">
    <property type="entry name" value="PP2C_BS"/>
</dbReference>
<dbReference type="AlphaFoldDB" id="A0A2G9GEI2"/>
<keyword evidence="6" id="KW-0460">Magnesium</keyword>
<keyword evidence="7 9" id="KW-0904">Protein phosphatase</keyword>
<evidence type="ECO:0000256" key="8">
    <source>
        <dbReference type="ARBA" id="ARBA00023211"/>
    </source>
</evidence>
<evidence type="ECO:0000256" key="1">
    <source>
        <dbReference type="ARBA" id="ARBA00001936"/>
    </source>
</evidence>
<evidence type="ECO:0000256" key="7">
    <source>
        <dbReference type="ARBA" id="ARBA00022912"/>
    </source>
</evidence>
<dbReference type="STRING" id="429701.A0A2G9GEI2"/>
<keyword evidence="8" id="KW-0464">Manganese</keyword>
<evidence type="ECO:0000256" key="6">
    <source>
        <dbReference type="ARBA" id="ARBA00022842"/>
    </source>
</evidence>
<keyword evidence="12" id="KW-1185">Reference proteome</keyword>
<sequence>MLKRAFKKCVSCLTHCTNQHRGADDGSGWEDDKNLSYEDLRNHAYGQFSTAVVQANANLEDRLQVEVGRQATFVGVYDGHAGADAAEYVNGHLFGHLTRLARQDGRISEDIIRNAFAATESGLLNHVRNGSVPRITGTCCLVGIMWNGKVFVANLGDSRVVTGYVSTKCKSGVIAFPISDDHNANVQHIRNELFQLHREDPGIASVKRDRWRVKGILQVTRSIGDFYLKHQEFHLDESFGKFYVRDPIVKPVIRADPELQVWEIRSDSCKFFIFASDGLWDQLTNQEVVDMVQQNPREGIARRLAVRAMSKAAAIKGKKYVYLKSVTAETRRTFHDDISVVVIFVDNLQPVDEGTSTSVQSNFNF</sequence>
<keyword evidence="5 9" id="KW-0378">Hydrolase</keyword>
<evidence type="ECO:0000256" key="4">
    <source>
        <dbReference type="ARBA" id="ARBA00022723"/>
    </source>
</evidence>
<dbReference type="InterPro" id="IPR015655">
    <property type="entry name" value="PP2C"/>
</dbReference>
<comment type="similarity">
    <text evidence="9">Belongs to the PP2C family.</text>
</comment>
<dbReference type="EC" id="3.1.3.16" evidence="3"/>
<dbReference type="PROSITE" id="PS01032">
    <property type="entry name" value="PPM_1"/>
    <property type="match status" value="1"/>
</dbReference>
<dbReference type="PANTHER" id="PTHR47992">
    <property type="entry name" value="PROTEIN PHOSPHATASE"/>
    <property type="match status" value="1"/>
</dbReference>